<dbReference type="PANTHER" id="PTHR43180">
    <property type="entry name" value="3-OXOACYL-(ACYL-CARRIER-PROTEIN) REDUCTASE (AFU_ORTHOLOGUE AFUA_6G11210)"/>
    <property type="match status" value="1"/>
</dbReference>
<evidence type="ECO:0000313" key="7">
    <source>
        <dbReference type="Proteomes" id="UP001196915"/>
    </source>
</evidence>
<dbReference type="GO" id="GO:0016491">
    <property type="term" value="F:oxidoreductase activity"/>
    <property type="evidence" value="ECO:0007669"/>
    <property type="project" value="UniProtKB-KW"/>
</dbReference>
<dbReference type="Gene3D" id="3.40.50.720">
    <property type="entry name" value="NAD(P)-binding Rossmann-like Domain"/>
    <property type="match status" value="1"/>
</dbReference>
<evidence type="ECO:0000256" key="4">
    <source>
        <dbReference type="ARBA" id="ARBA00023098"/>
    </source>
</evidence>
<keyword evidence="2" id="KW-0560">Oxidoreductase</keyword>
<name>A0AAP2MRM9_9BURK</name>
<comment type="caution">
    <text evidence="6">The sequence shown here is derived from an EMBL/GenBank/DDBJ whole genome shotgun (WGS) entry which is preliminary data.</text>
</comment>
<reference evidence="6" key="1">
    <citation type="submission" date="2021-06" db="EMBL/GenBank/DDBJ databases">
        <title>A collection of bacterial strains from the Burkholderia cepacia Research Laboratory and Repository.</title>
        <authorList>
            <person name="Lipuma J."/>
            <person name="Spilker T."/>
        </authorList>
    </citation>
    <scope>NUCLEOTIDE SEQUENCE</scope>
    <source>
        <strain evidence="6">AU37435</strain>
    </source>
</reference>
<dbReference type="InterPro" id="IPR036291">
    <property type="entry name" value="NAD(P)-bd_dom_sf"/>
</dbReference>
<evidence type="ECO:0000256" key="5">
    <source>
        <dbReference type="ARBA" id="ARBA00023221"/>
    </source>
</evidence>
<dbReference type="PANTHER" id="PTHR43180:SF28">
    <property type="entry name" value="NAD(P)-BINDING ROSSMANN-FOLD SUPERFAMILY PROTEIN"/>
    <property type="match status" value="1"/>
</dbReference>
<evidence type="ECO:0000313" key="6">
    <source>
        <dbReference type="EMBL" id="MBU9360466.1"/>
    </source>
</evidence>
<evidence type="ECO:0000256" key="3">
    <source>
        <dbReference type="ARBA" id="ARBA00023027"/>
    </source>
</evidence>
<evidence type="ECO:0000256" key="2">
    <source>
        <dbReference type="ARBA" id="ARBA00023002"/>
    </source>
</evidence>
<dbReference type="RefSeq" id="WP_006400241.1">
    <property type="nucleotide sequence ID" value="NZ_CAJHDX010000016.1"/>
</dbReference>
<dbReference type="CDD" id="cd05233">
    <property type="entry name" value="SDR_c"/>
    <property type="match status" value="1"/>
</dbReference>
<dbReference type="Proteomes" id="UP001196915">
    <property type="component" value="Unassembled WGS sequence"/>
</dbReference>
<gene>
    <name evidence="6" type="ORF">KTE52_29490</name>
</gene>
<dbReference type="AlphaFoldDB" id="A0AAP2MRM9"/>
<keyword evidence="4" id="KW-0443">Lipid metabolism</keyword>
<keyword evidence="3" id="KW-0520">NAD</keyword>
<accession>A0AAP2MRM9</accession>
<dbReference type="PRINTS" id="PR00081">
    <property type="entry name" value="GDHRDH"/>
</dbReference>
<dbReference type="PRINTS" id="PR00080">
    <property type="entry name" value="SDRFAMILY"/>
</dbReference>
<keyword evidence="5" id="KW-0753">Steroid metabolism</keyword>
<dbReference type="InterPro" id="IPR002347">
    <property type="entry name" value="SDR_fam"/>
</dbReference>
<evidence type="ECO:0000256" key="1">
    <source>
        <dbReference type="ARBA" id="ARBA00006484"/>
    </source>
</evidence>
<dbReference type="EMBL" id="JAHPMX010000029">
    <property type="protein sequence ID" value="MBU9360466.1"/>
    <property type="molecule type" value="Genomic_DNA"/>
</dbReference>
<proteinExistence type="inferred from homology"/>
<dbReference type="FunFam" id="3.40.50.720:FF:000084">
    <property type="entry name" value="Short-chain dehydrogenase reductase"/>
    <property type="match status" value="1"/>
</dbReference>
<protein>
    <submittedName>
        <fullName evidence="6">SDR family oxidoreductase</fullName>
    </submittedName>
</protein>
<dbReference type="SUPFAM" id="SSF51735">
    <property type="entry name" value="NAD(P)-binding Rossmann-fold domains"/>
    <property type="match status" value="1"/>
</dbReference>
<sequence>MSGRLQGKVAVITGGASGMGRSSALRFLAEGAKVVVADLNTGMAEETLELAAQQGHATAIRFIRADVSLESAVEATIAFAFESFGRLDCMFNNAGVAGAMGPVTETTVEEWDRTQGLLLRSVFLGIKHGGRALRSQGSGGSIINTASTAGLGGGSGPAAYSAAKAGVVNLTRCAAVELASARIRVNTIAPGGILTPLIPASSDAQMLDFMKGRQPWPDVGRPLDIANAALFLASDESGFCTGTTITIDGGLLAWGPSLFPHAGAHAQSGMNTRNLGTA</sequence>
<dbReference type="Pfam" id="PF13561">
    <property type="entry name" value="adh_short_C2"/>
    <property type="match status" value="1"/>
</dbReference>
<dbReference type="GO" id="GO:0008202">
    <property type="term" value="P:steroid metabolic process"/>
    <property type="evidence" value="ECO:0007669"/>
    <property type="project" value="UniProtKB-KW"/>
</dbReference>
<comment type="similarity">
    <text evidence="1">Belongs to the short-chain dehydrogenases/reductases (SDR) family.</text>
</comment>
<organism evidence="6 7">
    <name type="scientific">Burkholderia multivorans</name>
    <dbReference type="NCBI Taxonomy" id="87883"/>
    <lineage>
        <taxon>Bacteria</taxon>
        <taxon>Pseudomonadati</taxon>
        <taxon>Pseudomonadota</taxon>
        <taxon>Betaproteobacteria</taxon>
        <taxon>Burkholderiales</taxon>
        <taxon>Burkholderiaceae</taxon>
        <taxon>Burkholderia</taxon>
        <taxon>Burkholderia cepacia complex</taxon>
    </lineage>
</organism>